<keyword evidence="2" id="KW-0547">Nucleotide-binding</keyword>
<evidence type="ECO:0000256" key="3">
    <source>
        <dbReference type="ARBA" id="ARBA00023134"/>
    </source>
</evidence>
<dbReference type="PROSITE" id="PS51720">
    <property type="entry name" value="G_AIG1"/>
    <property type="match status" value="1"/>
</dbReference>
<dbReference type="Pfam" id="PF04548">
    <property type="entry name" value="AIG1"/>
    <property type="match status" value="1"/>
</dbReference>
<gene>
    <name evidence="6" type="ORF">RRG08_012465</name>
</gene>
<name>A0AAE1DSB3_9GAST</name>
<evidence type="ECO:0000313" key="7">
    <source>
        <dbReference type="Proteomes" id="UP001283361"/>
    </source>
</evidence>
<evidence type="ECO:0000256" key="2">
    <source>
        <dbReference type="ARBA" id="ARBA00022741"/>
    </source>
</evidence>
<dbReference type="PANTHER" id="PTHR10903">
    <property type="entry name" value="GTPASE, IMAP FAMILY MEMBER-RELATED"/>
    <property type="match status" value="1"/>
</dbReference>
<evidence type="ECO:0000259" key="5">
    <source>
        <dbReference type="PROSITE" id="PS51720"/>
    </source>
</evidence>
<dbReference type="FunFam" id="3.40.50.300:FF:000840">
    <property type="entry name" value="Immune-associated nucleotide-binding protein 9"/>
    <property type="match status" value="1"/>
</dbReference>
<sequence>MTNNSKNLCLLGKTGTGKSATGNSVLGWKAFSSQSSTTSVTTEVIAHTAEVGGRKVTVVDGPGLVDTRLTQEGNMQATIKMVEEIMLTCPDGYHALLLTFRYGTRYTEEDRTVLSALKTFLGADFVSKNAILVVTCGDILEHEATEEADAICSSSYFSNWLAEQTGDLAELLKEVEGRAVLFNNVTKDARVLETQRTKLFKALDNLENRGFRYTQVDFQASARSRQKALVESRRKKIYADVKRQLDSISARLNNTIAKSQSSISDVTSQINSIEIFQRQAENVRKTVEKEDAGTGALKTVRDMVLAQRTALDNALHNLKNLLEQKKRQQKEQMELERRRAEMLRQYEEMERQAELIRWEEARKAEERRRQEEAERQRIEAEAKQRQLELERKLAEEQERRNRLEAEIAARRAEEERRRDEDSCNIL</sequence>
<evidence type="ECO:0000313" key="6">
    <source>
        <dbReference type="EMBL" id="KAK3780510.1"/>
    </source>
</evidence>
<keyword evidence="3" id="KW-0342">GTP-binding</keyword>
<comment type="caution">
    <text evidence="6">The sequence shown here is derived from an EMBL/GenBank/DDBJ whole genome shotgun (WGS) entry which is preliminary data.</text>
</comment>
<accession>A0AAE1DSB3</accession>
<dbReference type="InterPro" id="IPR027417">
    <property type="entry name" value="P-loop_NTPase"/>
</dbReference>
<dbReference type="PANTHER" id="PTHR10903:SF184">
    <property type="entry name" value="GTP-BINDING PROTEIN A"/>
    <property type="match status" value="1"/>
</dbReference>
<dbReference type="SUPFAM" id="SSF52540">
    <property type="entry name" value="P-loop containing nucleoside triphosphate hydrolases"/>
    <property type="match status" value="1"/>
</dbReference>
<keyword evidence="7" id="KW-1185">Reference proteome</keyword>
<organism evidence="6 7">
    <name type="scientific">Elysia crispata</name>
    <name type="common">lettuce slug</name>
    <dbReference type="NCBI Taxonomy" id="231223"/>
    <lineage>
        <taxon>Eukaryota</taxon>
        <taxon>Metazoa</taxon>
        <taxon>Spiralia</taxon>
        <taxon>Lophotrochozoa</taxon>
        <taxon>Mollusca</taxon>
        <taxon>Gastropoda</taxon>
        <taxon>Heterobranchia</taxon>
        <taxon>Euthyneura</taxon>
        <taxon>Panpulmonata</taxon>
        <taxon>Sacoglossa</taxon>
        <taxon>Placobranchoidea</taxon>
        <taxon>Plakobranchidae</taxon>
        <taxon>Elysia</taxon>
    </lineage>
</organism>
<dbReference type="Proteomes" id="UP001283361">
    <property type="component" value="Unassembled WGS sequence"/>
</dbReference>
<protein>
    <recommendedName>
        <fullName evidence="5">AIG1-type G domain-containing protein</fullName>
    </recommendedName>
</protein>
<dbReference type="InterPro" id="IPR045058">
    <property type="entry name" value="GIMA/IAN/Toc"/>
</dbReference>
<evidence type="ECO:0000256" key="4">
    <source>
        <dbReference type="SAM" id="Coils"/>
    </source>
</evidence>
<proteinExistence type="inferred from homology"/>
<evidence type="ECO:0000256" key="1">
    <source>
        <dbReference type="ARBA" id="ARBA00008535"/>
    </source>
</evidence>
<dbReference type="AlphaFoldDB" id="A0AAE1DSB3"/>
<comment type="similarity">
    <text evidence="1">Belongs to the TRAFAC class TrmE-Era-EngA-EngB-Septin-like GTPase superfamily. AIG1/Toc34/Toc159-like paraseptin GTPase family. IAN subfamily.</text>
</comment>
<keyword evidence="4" id="KW-0175">Coiled coil</keyword>
<feature type="coiled-coil region" evidence="4">
    <location>
        <begin position="308"/>
        <end position="415"/>
    </location>
</feature>
<dbReference type="GO" id="GO:0005525">
    <property type="term" value="F:GTP binding"/>
    <property type="evidence" value="ECO:0007669"/>
    <property type="project" value="UniProtKB-KW"/>
</dbReference>
<feature type="domain" description="AIG1-type G" evidence="5">
    <location>
        <begin position="3"/>
        <end position="222"/>
    </location>
</feature>
<dbReference type="Gene3D" id="3.40.50.300">
    <property type="entry name" value="P-loop containing nucleotide triphosphate hydrolases"/>
    <property type="match status" value="1"/>
</dbReference>
<dbReference type="EMBL" id="JAWDGP010002717">
    <property type="protein sequence ID" value="KAK3780510.1"/>
    <property type="molecule type" value="Genomic_DNA"/>
</dbReference>
<reference evidence="6" key="1">
    <citation type="journal article" date="2023" name="G3 (Bethesda)">
        <title>A reference genome for the long-term kleptoplast-retaining sea slug Elysia crispata morphotype clarki.</title>
        <authorList>
            <person name="Eastman K.E."/>
            <person name="Pendleton A.L."/>
            <person name="Shaikh M.A."/>
            <person name="Suttiyut T."/>
            <person name="Ogas R."/>
            <person name="Tomko P."/>
            <person name="Gavelis G."/>
            <person name="Widhalm J.R."/>
            <person name="Wisecaver J.H."/>
        </authorList>
    </citation>
    <scope>NUCLEOTIDE SEQUENCE</scope>
    <source>
        <strain evidence="6">ECLA1</strain>
    </source>
</reference>
<dbReference type="InterPro" id="IPR006703">
    <property type="entry name" value="G_AIG1"/>
</dbReference>